<dbReference type="Proteomes" id="UP000824261">
    <property type="component" value="Unassembled WGS sequence"/>
</dbReference>
<evidence type="ECO:0000313" key="3">
    <source>
        <dbReference type="Proteomes" id="UP000824261"/>
    </source>
</evidence>
<evidence type="ECO:0000313" key="2">
    <source>
        <dbReference type="EMBL" id="HIR00802.1"/>
    </source>
</evidence>
<dbReference type="Gene3D" id="1.10.3480.10">
    <property type="entry name" value="TorD-like"/>
    <property type="match status" value="1"/>
</dbReference>
<dbReference type="SUPFAM" id="SSF89155">
    <property type="entry name" value="TorD-like"/>
    <property type="match status" value="1"/>
</dbReference>
<gene>
    <name evidence="2" type="ORF">IAA69_00770</name>
</gene>
<protein>
    <submittedName>
        <fullName evidence="2">Molecular chaperone TorD family protein</fullName>
    </submittedName>
</protein>
<dbReference type="EMBL" id="DVGB01000006">
    <property type="protein sequence ID" value="HIR00802.1"/>
    <property type="molecule type" value="Genomic_DNA"/>
</dbReference>
<evidence type="ECO:0000256" key="1">
    <source>
        <dbReference type="ARBA" id="ARBA00023186"/>
    </source>
</evidence>
<reference evidence="2" key="2">
    <citation type="journal article" date="2021" name="PeerJ">
        <title>Extensive microbial diversity within the chicken gut microbiome revealed by metagenomics and culture.</title>
        <authorList>
            <person name="Gilroy R."/>
            <person name="Ravi A."/>
            <person name="Getino M."/>
            <person name="Pursley I."/>
            <person name="Horton D.L."/>
            <person name="Alikhan N.F."/>
            <person name="Baker D."/>
            <person name="Gharbi K."/>
            <person name="Hall N."/>
            <person name="Watson M."/>
            <person name="Adriaenssens E.M."/>
            <person name="Foster-Nyarko E."/>
            <person name="Jarju S."/>
            <person name="Secka A."/>
            <person name="Antonio M."/>
            <person name="Oren A."/>
            <person name="Chaudhuri R.R."/>
            <person name="La Ragione R."/>
            <person name="Hildebrand F."/>
            <person name="Pallen M.J."/>
        </authorList>
    </citation>
    <scope>NUCLEOTIDE SEQUENCE</scope>
    <source>
        <strain evidence="2">ChiGjej1B1-2707</strain>
    </source>
</reference>
<accession>A0A9D0ZYL2</accession>
<dbReference type="PANTHER" id="PTHR34227:SF1">
    <property type="entry name" value="DIMETHYL SULFOXIDE REDUCTASE CHAPERONE-RELATED"/>
    <property type="match status" value="1"/>
</dbReference>
<name>A0A9D0ZYL2_9ACTN</name>
<reference evidence="2" key="1">
    <citation type="submission" date="2020-10" db="EMBL/GenBank/DDBJ databases">
        <authorList>
            <person name="Gilroy R."/>
        </authorList>
    </citation>
    <scope>NUCLEOTIDE SEQUENCE</scope>
    <source>
        <strain evidence="2">ChiGjej1B1-2707</strain>
    </source>
</reference>
<keyword evidence="1" id="KW-0143">Chaperone</keyword>
<comment type="caution">
    <text evidence="2">The sequence shown here is derived from an EMBL/GenBank/DDBJ whole genome shotgun (WGS) entry which is preliminary data.</text>
</comment>
<dbReference type="InterPro" id="IPR020945">
    <property type="entry name" value="DMSO/NO3_reduct_chaperone"/>
</dbReference>
<dbReference type="InterPro" id="IPR036411">
    <property type="entry name" value="TorD-like_sf"/>
</dbReference>
<dbReference type="AlphaFoldDB" id="A0A9D0ZYL2"/>
<dbReference type="InterPro" id="IPR050289">
    <property type="entry name" value="TorD/DmsD_chaperones"/>
</dbReference>
<dbReference type="PANTHER" id="PTHR34227">
    <property type="entry name" value="CHAPERONE PROTEIN YCDY"/>
    <property type="match status" value="1"/>
</dbReference>
<organism evidence="2 3">
    <name type="scientific">Candidatus Aveggerthella stercoripullorum</name>
    <dbReference type="NCBI Taxonomy" id="2840688"/>
    <lineage>
        <taxon>Bacteria</taxon>
        <taxon>Bacillati</taxon>
        <taxon>Actinomycetota</taxon>
        <taxon>Coriobacteriia</taxon>
        <taxon>Eggerthellales</taxon>
        <taxon>Eggerthellaceae</taxon>
        <taxon>Eggerthellaceae incertae sedis</taxon>
        <taxon>Candidatus Aveggerthella</taxon>
    </lineage>
</organism>
<dbReference type="Pfam" id="PF02613">
    <property type="entry name" value="Nitrate_red_del"/>
    <property type="match status" value="1"/>
</dbReference>
<sequence length="212" mass="23636">MTPKVTSAQTDWALHADLYAFLGNSLLAPLRPDAAVGLDPAFWDVWACDGENEHVHNGISTLKKHAARLACVPPEQAVQQVNVEFARLFVGPPKPAAPPWETLNRNPEATCGFGEATFAMRTLLREAGLCVQNENHQYEDHLGIELLYLSERCRAFAQREPSFEEETAVREFVQKHPLAWIPAFHARIRTAAPHGYFDGLVELAWGLLEAEV</sequence>
<proteinExistence type="predicted"/>